<accession>A0A3A3ZKN1</accession>
<organism evidence="1 2">
    <name type="scientific">Vallicoccus soli</name>
    <dbReference type="NCBI Taxonomy" id="2339232"/>
    <lineage>
        <taxon>Bacteria</taxon>
        <taxon>Bacillati</taxon>
        <taxon>Actinomycetota</taxon>
        <taxon>Actinomycetes</taxon>
        <taxon>Motilibacterales</taxon>
        <taxon>Vallicoccaceae</taxon>
        <taxon>Vallicoccus</taxon>
    </lineage>
</organism>
<dbReference type="OrthoDB" id="5242510at2"/>
<evidence type="ECO:0000313" key="2">
    <source>
        <dbReference type="Proteomes" id="UP000265614"/>
    </source>
</evidence>
<sequence>MPRYLPFEPGPHRLRVGTRTLDPATWVELGPDADAQLAEKRRLLAGRHADVVAVADADPGPAAVRAAGRELLDTLVGHLLAHHPERYALRGGEVVDPRDGAAYLPAERDGLHPVDLAARLVPEDLCLHLPGRDGVLRLVAASVAFPSRWVLAEKVGRPVAEIHAPVPGYAAAIGTPVDRVLERLDPARGLWRLNGSVLDHPALFQPRRPHREAPPRVPDDVVLRVERQTLRRMPVSGAVVFTIRTHVDPLAALDGDAGARARVAGWLRALPGDLAAYKGLGALAPAVLAWLEGPRAAPAQGPPGRHPLFTGRTPV</sequence>
<dbReference type="AlphaFoldDB" id="A0A3A3ZKN1"/>
<protein>
    <submittedName>
        <fullName evidence="1">DUF3445 domain-containing protein</fullName>
    </submittedName>
</protein>
<reference evidence="1 2" key="1">
    <citation type="submission" date="2018-09" db="EMBL/GenBank/DDBJ databases">
        <title>YIM 75000 draft genome.</title>
        <authorList>
            <person name="Tang S."/>
            <person name="Feng Y."/>
        </authorList>
    </citation>
    <scope>NUCLEOTIDE SEQUENCE [LARGE SCALE GENOMIC DNA]</scope>
    <source>
        <strain evidence="1 2">YIM 75000</strain>
    </source>
</reference>
<comment type="caution">
    <text evidence="1">The sequence shown here is derived from an EMBL/GenBank/DDBJ whole genome shotgun (WGS) entry which is preliminary data.</text>
</comment>
<dbReference type="Proteomes" id="UP000265614">
    <property type="component" value="Unassembled WGS sequence"/>
</dbReference>
<keyword evidence="2" id="KW-1185">Reference proteome</keyword>
<name>A0A3A3ZKN1_9ACTN</name>
<proteinExistence type="predicted"/>
<dbReference type="EMBL" id="QZEZ01000003">
    <property type="protein sequence ID" value="RJK96430.1"/>
    <property type="molecule type" value="Genomic_DNA"/>
</dbReference>
<gene>
    <name evidence="1" type="ORF">D5H78_09400</name>
</gene>
<dbReference type="Pfam" id="PF11927">
    <property type="entry name" value="HODM_asu-like"/>
    <property type="match status" value="1"/>
</dbReference>
<dbReference type="InterPro" id="IPR021848">
    <property type="entry name" value="HODM_asu-like"/>
</dbReference>
<evidence type="ECO:0000313" key="1">
    <source>
        <dbReference type="EMBL" id="RJK96430.1"/>
    </source>
</evidence>
<dbReference type="RefSeq" id="WP_119950163.1">
    <property type="nucleotide sequence ID" value="NZ_QZEZ01000003.1"/>
</dbReference>